<keyword evidence="1" id="KW-0732">Signal</keyword>
<feature type="chain" id="PRO_5047005217" evidence="1">
    <location>
        <begin position="28"/>
        <end position="376"/>
    </location>
</feature>
<dbReference type="Pfam" id="PF13729">
    <property type="entry name" value="TraF_2"/>
    <property type="match status" value="1"/>
</dbReference>
<evidence type="ECO:0000313" key="3">
    <source>
        <dbReference type="Proteomes" id="UP001500392"/>
    </source>
</evidence>
<evidence type="ECO:0000256" key="1">
    <source>
        <dbReference type="SAM" id="SignalP"/>
    </source>
</evidence>
<gene>
    <name evidence="2" type="ORF">GCM10022414_28520</name>
</gene>
<comment type="caution">
    <text evidence="2">The sequence shown here is derived from an EMBL/GenBank/DDBJ whole genome shotgun (WGS) entry which is preliminary data.</text>
</comment>
<sequence length="376" mass="41722">MPVPSRKLYFGLLAACLQTTIFSSAAAAAEYQVANLHTNPSALLLRADINDTLLQIDGYFFVDDSDELIQGIKKAYDEGRALQGRSRGVLVIPGDEAELVRRLEDISGDANSVLAGGHFTLNTNSPKWHVIGGSEFRGSERFDYDEDDANRLRFATLLGLFSFGELQSAMEVSVVWSNYLGLNYRFKIDGLENTQFGISPKLQNISLIERSISISDYDEEKLFDAGRDVDQNLQLNADLGVSHRMDNWTLGLAIKDIYQQSMHSTIGTEYQQRSQISASIDYHASWAAFRFDADLTPQTGFGEIPSQRIYQAATAIPLSERVALLLDYRWSDNPYSDDAPGLGLHYNLGQLLHINAQFSYAGSNELGGSINLQLPL</sequence>
<dbReference type="EMBL" id="BAABDM010000006">
    <property type="protein sequence ID" value="GAA4101266.1"/>
    <property type="molecule type" value="Genomic_DNA"/>
</dbReference>
<protein>
    <submittedName>
        <fullName evidence="2">Uncharacterized protein</fullName>
    </submittedName>
</protein>
<dbReference type="RefSeq" id="WP_344937244.1">
    <property type="nucleotide sequence ID" value="NZ_BAABDM010000006.1"/>
</dbReference>
<dbReference type="Proteomes" id="UP001500392">
    <property type="component" value="Unassembled WGS sequence"/>
</dbReference>
<feature type="signal peptide" evidence="1">
    <location>
        <begin position="1"/>
        <end position="27"/>
    </location>
</feature>
<reference evidence="3" key="1">
    <citation type="journal article" date="2019" name="Int. J. Syst. Evol. Microbiol.">
        <title>The Global Catalogue of Microorganisms (GCM) 10K type strain sequencing project: providing services to taxonomists for standard genome sequencing and annotation.</title>
        <authorList>
            <consortium name="The Broad Institute Genomics Platform"/>
            <consortium name="The Broad Institute Genome Sequencing Center for Infectious Disease"/>
            <person name="Wu L."/>
            <person name="Ma J."/>
        </authorList>
    </citation>
    <scope>NUCLEOTIDE SEQUENCE [LARGE SCALE GENOMIC DNA]</scope>
    <source>
        <strain evidence="3">JCM 17304</strain>
    </source>
</reference>
<dbReference type="InterPro" id="IPR032811">
    <property type="entry name" value="Put_conjugal_transfer"/>
</dbReference>
<organism evidence="2 3">
    <name type="scientific">Zhongshania borealis</name>
    <dbReference type="NCBI Taxonomy" id="889488"/>
    <lineage>
        <taxon>Bacteria</taxon>
        <taxon>Pseudomonadati</taxon>
        <taxon>Pseudomonadota</taxon>
        <taxon>Gammaproteobacteria</taxon>
        <taxon>Cellvibrionales</taxon>
        <taxon>Spongiibacteraceae</taxon>
        <taxon>Zhongshania</taxon>
    </lineage>
</organism>
<keyword evidence="3" id="KW-1185">Reference proteome</keyword>
<proteinExistence type="predicted"/>
<name>A0ABP7X049_9GAMM</name>
<evidence type="ECO:0000313" key="2">
    <source>
        <dbReference type="EMBL" id="GAA4101266.1"/>
    </source>
</evidence>
<accession>A0ABP7X049</accession>